<accession>A0A8S3R4K3</accession>
<dbReference type="EMBL" id="CAJPWZ010000876">
    <property type="protein sequence ID" value="CAG2202054.1"/>
    <property type="molecule type" value="Genomic_DNA"/>
</dbReference>
<evidence type="ECO:0000313" key="1">
    <source>
        <dbReference type="EMBL" id="CAG2202054.1"/>
    </source>
</evidence>
<dbReference type="AlphaFoldDB" id="A0A8S3R4K3"/>
<organism evidence="1 2">
    <name type="scientific">Mytilus edulis</name>
    <name type="common">Blue mussel</name>
    <dbReference type="NCBI Taxonomy" id="6550"/>
    <lineage>
        <taxon>Eukaryota</taxon>
        <taxon>Metazoa</taxon>
        <taxon>Spiralia</taxon>
        <taxon>Lophotrochozoa</taxon>
        <taxon>Mollusca</taxon>
        <taxon>Bivalvia</taxon>
        <taxon>Autobranchia</taxon>
        <taxon>Pteriomorphia</taxon>
        <taxon>Mytilida</taxon>
        <taxon>Mytiloidea</taxon>
        <taxon>Mytilidae</taxon>
        <taxon>Mytilinae</taxon>
        <taxon>Mytilus</taxon>
    </lineage>
</organism>
<proteinExistence type="predicted"/>
<dbReference type="OrthoDB" id="6148662at2759"/>
<sequence>MDAAKRFVAAIDIGTAYSGYAFSTKVIPTIFTCANGRNLICCLIKLQHPFFRSKQRILAFGYDAENKYMSNLEIDSDDEESGEEERCAVLFQKIQVGTSESDEESGTKMKAFDIFTFAFKYFKEQIINKMKRTLKDVDIEDIHYVLTVPAIWNDNAKLFMRKSAEEAGIKGSQLTIALEAEAASLYCQELRSDREDKGNLMFSESLKTGMKFVMLDLGGNYNHI</sequence>
<comment type="caution">
    <text evidence="1">The sequence shown here is derived from an EMBL/GenBank/DDBJ whole genome shotgun (WGS) entry which is preliminary data.</text>
</comment>
<keyword evidence="2" id="KW-1185">Reference proteome</keyword>
<dbReference type="Gene3D" id="3.30.420.40">
    <property type="match status" value="1"/>
</dbReference>
<dbReference type="PANTHER" id="PTHR14187:SF5">
    <property type="entry name" value="HEAT SHOCK 70 KDA PROTEIN 12A"/>
    <property type="match status" value="1"/>
</dbReference>
<name>A0A8S3R4K3_MYTED</name>
<reference evidence="1" key="1">
    <citation type="submission" date="2021-03" db="EMBL/GenBank/DDBJ databases">
        <authorList>
            <person name="Bekaert M."/>
        </authorList>
    </citation>
    <scope>NUCLEOTIDE SEQUENCE</scope>
</reference>
<dbReference type="SUPFAM" id="SSF53067">
    <property type="entry name" value="Actin-like ATPase domain"/>
    <property type="match status" value="1"/>
</dbReference>
<dbReference type="PANTHER" id="PTHR14187">
    <property type="entry name" value="ALPHA KINASE/ELONGATION FACTOR 2 KINASE"/>
    <property type="match status" value="1"/>
</dbReference>
<gene>
    <name evidence="1" type="ORF">MEDL_16675</name>
</gene>
<evidence type="ECO:0000313" key="2">
    <source>
        <dbReference type="Proteomes" id="UP000683360"/>
    </source>
</evidence>
<protein>
    <submittedName>
        <fullName evidence="1">Uncharacterized protein</fullName>
    </submittedName>
</protein>
<dbReference type="Proteomes" id="UP000683360">
    <property type="component" value="Unassembled WGS sequence"/>
</dbReference>
<dbReference type="InterPro" id="IPR043129">
    <property type="entry name" value="ATPase_NBD"/>
</dbReference>